<dbReference type="InterPro" id="IPR050598">
    <property type="entry name" value="AminoAcid_Transporter"/>
</dbReference>
<keyword evidence="4 5" id="KW-0472">Membrane</keyword>
<evidence type="ECO:0000256" key="1">
    <source>
        <dbReference type="ARBA" id="ARBA00004141"/>
    </source>
</evidence>
<feature type="transmembrane region" description="Helical" evidence="5">
    <location>
        <begin position="73"/>
        <end position="93"/>
    </location>
</feature>
<feature type="transmembrane region" description="Helical" evidence="5">
    <location>
        <begin position="480"/>
        <end position="502"/>
    </location>
</feature>
<sequence>MNLVKKITADPPASLRDDKQIGIVDDAAPVSSAPQFVQGMGLFSATAIVMGSMIGSGIFIVSADMSRGLGSPALLIAAWLVTAAMTMIGALSYGELAAMMPKAGGQYVYLREALGPLWGFLYGWTLFLVIQTGTIAAVGVAFGKFLGVFFPSVSAQNWIWHIGHVPPWHVGPMVLGNMDIGLNTANLSAIVVITLLTLLNTFGVKMGAAVQNVFTSAKVLALAAAVLVGVLAKNSVAVAANFGAGWQHFWTGAGWHTLHAVQVGVGGPTAYVGLLTMVAVVQVGSLFSSDAWNNVTFTAGEIRNPKKNLPLSLAIGTGVVLLLYVLCNFVYLSVLPLAGDAAATTIVGRGIQFASEDRVATAVMEQALAGYGARLMAAAILISTFGCVNGMLLAGARVYYAMSRDGLFFKSVGRLSERSKTPVNSLWVQWAWTCLLCLSGSYGQLLDYVIFAVLVFYILTIAGLFVLRRTRPTAARPYRAFGYPLLPGLYIVMALWICAVLLRYKPQYTWPGLIIVLLGIPVYLVWKRQAVADAV</sequence>
<evidence type="ECO:0000256" key="4">
    <source>
        <dbReference type="ARBA" id="ARBA00023136"/>
    </source>
</evidence>
<dbReference type="GO" id="GO:0016020">
    <property type="term" value="C:membrane"/>
    <property type="evidence" value="ECO:0007669"/>
    <property type="project" value="UniProtKB-SubCell"/>
</dbReference>
<dbReference type="Pfam" id="PF13520">
    <property type="entry name" value="AA_permease_2"/>
    <property type="match status" value="1"/>
</dbReference>
<feature type="transmembrane region" description="Helical" evidence="5">
    <location>
        <begin position="219"/>
        <end position="249"/>
    </location>
</feature>
<feature type="transmembrane region" description="Helical" evidence="5">
    <location>
        <begin position="309"/>
        <end position="331"/>
    </location>
</feature>
<feature type="transmembrane region" description="Helical" evidence="5">
    <location>
        <begin position="508"/>
        <end position="526"/>
    </location>
</feature>
<feature type="transmembrane region" description="Helical" evidence="5">
    <location>
        <begin position="269"/>
        <end position="288"/>
    </location>
</feature>
<evidence type="ECO:0000256" key="5">
    <source>
        <dbReference type="SAM" id="Phobius"/>
    </source>
</evidence>
<protein>
    <submittedName>
        <fullName evidence="6">APA family basic amino acid/polyamine antiporter</fullName>
    </submittedName>
</protein>
<comment type="caution">
    <text evidence="6">The sequence shown here is derived from an EMBL/GenBank/DDBJ whole genome shotgun (WGS) entry which is preliminary data.</text>
</comment>
<reference evidence="6 7" key="1">
    <citation type="submission" date="2020-07" db="EMBL/GenBank/DDBJ databases">
        <title>Genomic Encyclopedia of Type Strains, Phase IV (KMG-V): Genome sequencing to study the core and pangenomes of soil and plant-associated prokaryotes.</title>
        <authorList>
            <person name="Whitman W."/>
        </authorList>
    </citation>
    <scope>NUCLEOTIDE SEQUENCE [LARGE SCALE GENOMIC DNA]</scope>
    <source>
        <strain evidence="6 7">M8UP30</strain>
    </source>
</reference>
<dbReference type="PIRSF" id="PIRSF006060">
    <property type="entry name" value="AA_transporter"/>
    <property type="match status" value="1"/>
</dbReference>
<feature type="transmembrane region" description="Helical" evidence="5">
    <location>
        <begin position="40"/>
        <end position="61"/>
    </location>
</feature>
<proteinExistence type="predicted"/>
<keyword evidence="3 5" id="KW-1133">Transmembrane helix</keyword>
<evidence type="ECO:0000256" key="3">
    <source>
        <dbReference type="ARBA" id="ARBA00022989"/>
    </source>
</evidence>
<name>A0A7Y9TAT4_9BACT</name>
<organism evidence="6 7">
    <name type="scientific">Tunturiibacter lichenicola</name>
    <dbReference type="NCBI Taxonomy" id="2051959"/>
    <lineage>
        <taxon>Bacteria</taxon>
        <taxon>Pseudomonadati</taxon>
        <taxon>Acidobacteriota</taxon>
        <taxon>Terriglobia</taxon>
        <taxon>Terriglobales</taxon>
        <taxon>Acidobacteriaceae</taxon>
        <taxon>Tunturiibacter</taxon>
    </lineage>
</organism>
<comment type="subcellular location">
    <subcellularLocation>
        <location evidence="1">Membrane</location>
        <topology evidence="1">Multi-pass membrane protein</topology>
    </subcellularLocation>
</comment>
<feature type="transmembrane region" description="Helical" evidence="5">
    <location>
        <begin position="375"/>
        <end position="400"/>
    </location>
</feature>
<feature type="transmembrane region" description="Helical" evidence="5">
    <location>
        <begin position="448"/>
        <end position="468"/>
    </location>
</feature>
<evidence type="ECO:0000256" key="2">
    <source>
        <dbReference type="ARBA" id="ARBA00022692"/>
    </source>
</evidence>
<dbReference type="GO" id="GO:0015179">
    <property type="term" value="F:L-amino acid transmembrane transporter activity"/>
    <property type="evidence" value="ECO:0007669"/>
    <property type="project" value="TreeGrafter"/>
</dbReference>
<dbReference type="Gene3D" id="1.20.1740.10">
    <property type="entry name" value="Amino acid/polyamine transporter I"/>
    <property type="match status" value="1"/>
</dbReference>
<evidence type="ECO:0000313" key="7">
    <source>
        <dbReference type="Proteomes" id="UP000534186"/>
    </source>
</evidence>
<gene>
    <name evidence="6" type="ORF">HDF12_002974</name>
</gene>
<evidence type="ECO:0000313" key="6">
    <source>
        <dbReference type="EMBL" id="NYF52575.1"/>
    </source>
</evidence>
<dbReference type="PANTHER" id="PTHR11785">
    <property type="entry name" value="AMINO ACID TRANSPORTER"/>
    <property type="match status" value="1"/>
</dbReference>
<dbReference type="Proteomes" id="UP000534186">
    <property type="component" value="Unassembled WGS sequence"/>
</dbReference>
<dbReference type="InterPro" id="IPR002293">
    <property type="entry name" value="AA/rel_permease1"/>
</dbReference>
<dbReference type="AlphaFoldDB" id="A0A7Y9TAT4"/>
<accession>A0A7Y9TAT4</accession>
<feature type="transmembrane region" description="Helical" evidence="5">
    <location>
        <begin position="180"/>
        <end position="199"/>
    </location>
</feature>
<dbReference type="PANTHER" id="PTHR11785:SF512">
    <property type="entry name" value="SOBREMESA, ISOFORM B"/>
    <property type="match status" value="1"/>
</dbReference>
<keyword evidence="2 5" id="KW-0812">Transmembrane</keyword>
<dbReference type="EMBL" id="JACCCV010000002">
    <property type="protein sequence ID" value="NYF52575.1"/>
    <property type="molecule type" value="Genomic_DNA"/>
</dbReference>